<accession>A0AAE1H8L7</accession>
<comment type="caution">
    <text evidence="1">The sequence shown here is derived from an EMBL/GenBank/DDBJ whole genome shotgun (WGS) entry which is preliminary data.</text>
</comment>
<keyword evidence="2" id="KW-1185">Reference proteome</keyword>
<proteinExistence type="predicted"/>
<reference evidence="1" key="2">
    <citation type="journal article" date="2023" name="BMC Genomics">
        <title>Pest status, molecular evolution, and epigenetic factors derived from the genome assembly of Frankliniella fusca, a thysanopteran phytovirus vector.</title>
        <authorList>
            <person name="Catto M.A."/>
            <person name="Labadie P.E."/>
            <person name="Jacobson A.L."/>
            <person name="Kennedy G.G."/>
            <person name="Srinivasan R."/>
            <person name="Hunt B.G."/>
        </authorList>
    </citation>
    <scope>NUCLEOTIDE SEQUENCE</scope>
    <source>
        <strain evidence="1">PL_HMW_Pooled</strain>
    </source>
</reference>
<protein>
    <submittedName>
        <fullName evidence="1">Uncharacterized protein</fullName>
    </submittedName>
</protein>
<dbReference type="AlphaFoldDB" id="A0AAE1H8L7"/>
<dbReference type="Proteomes" id="UP001219518">
    <property type="component" value="Unassembled WGS sequence"/>
</dbReference>
<gene>
    <name evidence="1" type="ORF">KUF71_006114</name>
</gene>
<name>A0AAE1H8L7_9NEOP</name>
<sequence length="68" mass="7876">MPDTTNLLLHKGVTSFQHRLCKKHVTGYGWLYTPVKNHMRTTTGASLVLIFCWLIEKLEWLTCSLLTE</sequence>
<organism evidence="1 2">
    <name type="scientific">Frankliniella fusca</name>
    <dbReference type="NCBI Taxonomy" id="407009"/>
    <lineage>
        <taxon>Eukaryota</taxon>
        <taxon>Metazoa</taxon>
        <taxon>Ecdysozoa</taxon>
        <taxon>Arthropoda</taxon>
        <taxon>Hexapoda</taxon>
        <taxon>Insecta</taxon>
        <taxon>Pterygota</taxon>
        <taxon>Neoptera</taxon>
        <taxon>Paraneoptera</taxon>
        <taxon>Thysanoptera</taxon>
        <taxon>Terebrantia</taxon>
        <taxon>Thripoidea</taxon>
        <taxon>Thripidae</taxon>
        <taxon>Frankliniella</taxon>
    </lineage>
</organism>
<evidence type="ECO:0000313" key="2">
    <source>
        <dbReference type="Proteomes" id="UP001219518"/>
    </source>
</evidence>
<evidence type="ECO:0000313" key="1">
    <source>
        <dbReference type="EMBL" id="KAK3916246.1"/>
    </source>
</evidence>
<dbReference type="EMBL" id="JAHWGI010000505">
    <property type="protein sequence ID" value="KAK3916246.1"/>
    <property type="molecule type" value="Genomic_DNA"/>
</dbReference>
<reference evidence="1" key="1">
    <citation type="submission" date="2021-07" db="EMBL/GenBank/DDBJ databases">
        <authorList>
            <person name="Catto M.A."/>
            <person name="Jacobson A."/>
            <person name="Kennedy G."/>
            <person name="Labadie P."/>
            <person name="Hunt B.G."/>
            <person name="Srinivasan R."/>
        </authorList>
    </citation>
    <scope>NUCLEOTIDE SEQUENCE</scope>
    <source>
        <strain evidence="1">PL_HMW_Pooled</strain>
        <tissue evidence="1">Head</tissue>
    </source>
</reference>